<dbReference type="GO" id="GO:0016020">
    <property type="term" value="C:membrane"/>
    <property type="evidence" value="ECO:0007669"/>
    <property type="project" value="UniProtKB-SubCell"/>
</dbReference>
<keyword evidence="5 7" id="KW-1133">Transmembrane helix</keyword>
<protein>
    <submittedName>
        <fullName evidence="8">Vesicular glutamate transporter 2</fullName>
    </submittedName>
</protein>
<evidence type="ECO:0000256" key="1">
    <source>
        <dbReference type="ARBA" id="ARBA00004141"/>
    </source>
</evidence>
<evidence type="ECO:0000256" key="6">
    <source>
        <dbReference type="ARBA" id="ARBA00023136"/>
    </source>
</evidence>
<keyword evidence="6 7" id="KW-0472">Membrane</keyword>
<gene>
    <name evidence="8" type="ORF">WN48_04055</name>
</gene>
<dbReference type="GO" id="GO:0006820">
    <property type="term" value="P:monoatomic anion transport"/>
    <property type="evidence" value="ECO:0007669"/>
    <property type="project" value="TreeGrafter"/>
</dbReference>
<evidence type="ECO:0000313" key="9">
    <source>
        <dbReference type="Proteomes" id="UP000250275"/>
    </source>
</evidence>
<name>A0A310SCB3_9HYME</name>
<feature type="transmembrane region" description="Helical" evidence="7">
    <location>
        <begin position="242"/>
        <end position="267"/>
    </location>
</feature>
<dbReference type="Proteomes" id="UP000250275">
    <property type="component" value="Unassembled WGS sequence"/>
</dbReference>
<keyword evidence="4" id="KW-0769">Symport</keyword>
<evidence type="ECO:0000256" key="3">
    <source>
        <dbReference type="ARBA" id="ARBA00022692"/>
    </source>
</evidence>
<comment type="subcellular location">
    <subcellularLocation>
        <location evidence="1">Membrane</location>
        <topology evidence="1">Multi-pass membrane protein</topology>
    </subcellularLocation>
</comment>
<keyword evidence="9" id="KW-1185">Reference proteome</keyword>
<dbReference type="Pfam" id="PF07690">
    <property type="entry name" value="MFS_1"/>
    <property type="match status" value="1"/>
</dbReference>
<reference evidence="8 9" key="1">
    <citation type="submission" date="2015-07" db="EMBL/GenBank/DDBJ databases">
        <title>The genome of Eufriesea mexicana.</title>
        <authorList>
            <person name="Pan H."/>
            <person name="Kapheim K."/>
        </authorList>
    </citation>
    <scope>NUCLEOTIDE SEQUENCE [LARGE SCALE GENOMIC DNA]</scope>
    <source>
        <strain evidence="8">0111107269</strain>
        <tissue evidence="8">Whole body</tissue>
    </source>
</reference>
<feature type="transmembrane region" description="Helical" evidence="7">
    <location>
        <begin position="410"/>
        <end position="434"/>
    </location>
</feature>
<dbReference type="PANTHER" id="PTHR11662">
    <property type="entry name" value="SOLUTE CARRIER FAMILY 17"/>
    <property type="match status" value="1"/>
</dbReference>
<organism evidence="8 9">
    <name type="scientific">Eufriesea mexicana</name>
    <dbReference type="NCBI Taxonomy" id="516756"/>
    <lineage>
        <taxon>Eukaryota</taxon>
        <taxon>Metazoa</taxon>
        <taxon>Ecdysozoa</taxon>
        <taxon>Arthropoda</taxon>
        <taxon>Hexapoda</taxon>
        <taxon>Insecta</taxon>
        <taxon>Pterygota</taxon>
        <taxon>Neoptera</taxon>
        <taxon>Endopterygota</taxon>
        <taxon>Hymenoptera</taxon>
        <taxon>Apocrita</taxon>
        <taxon>Aculeata</taxon>
        <taxon>Apoidea</taxon>
        <taxon>Anthophila</taxon>
        <taxon>Apidae</taxon>
        <taxon>Eufriesea</taxon>
    </lineage>
</organism>
<feature type="transmembrane region" description="Helical" evidence="7">
    <location>
        <begin position="385"/>
        <end position="403"/>
    </location>
</feature>
<sequence length="548" mass="60933">MKLLVSTGGPSWAVAGQDRHFASQPHGVELNHPCGLTVDGTSPSASMCPSPSRKWICTKKVLRLIRYIQEKAVLSCRDVLWYVAFCGFAINYMLRMNLNLTIVAMVVPHPMVVTTAECNDNARSYNGTHKIGFTTSSSNRVKVVHRPICLVRVPARLSSRSLLLATLDNATSWWAFSKTLRDETSLRLRKHHNSDAWLPHSVYDTLSYLRSYIPKSSPGDGVRSSVGTAITYPLCAAISDTLGWGAAFYVTSSLGVIWFCFWLFLIYDSPQDHPRISDEEKNYILQNLASTVDDEQIDIPWRSILTSGQVWMTIMSHWGGGWGFLTLITQAPTYFNFIHGWNIKATGMISGVPHLIRMIFSYYYSMLSDWLVRTKKMSLTNVRKLATFMATSVQGAFILLLGYSGCHPTLAIIFMMAGTITNGAISAGTLASFIDLSPNYASLLLGLCGMVVIGCGFISPLVVGILTENNQTISQWRLVFIIAAVNSIVGSIMFLAFGTSEEQPWNTYGKLKKENDQEMQRLTATPFVKCEGNKKVDGMNKNRMVMNE</sequence>
<feature type="transmembrane region" description="Helical" evidence="7">
    <location>
        <begin position="440"/>
        <end position="466"/>
    </location>
</feature>
<dbReference type="PANTHER" id="PTHR11662:SF79">
    <property type="entry name" value="NA[+]-DEPENDENT INORGANIC PHOSPHATE COTRANSPORTER, ISOFORM A"/>
    <property type="match status" value="1"/>
</dbReference>
<evidence type="ECO:0000256" key="4">
    <source>
        <dbReference type="ARBA" id="ARBA00022847"/>
    </source>
</evidence>
<dbReference type="InterPro" id="IPR011701">
    <property type="entry name" value="MFS"/>
</dbReference>
<keyword evidence="3 7" id="KW-0812">Transmembrane</keyword>
<dbReference type="SUPFAM" id="SSF103473">
    <property type="entry name" value="MFS general substrate transporter"/>
    <property type="match status" value="1"/>
</dbReference>
<dbReference type="Gene3D" id="1.20.1250.20">
    <property type="entry name" value="MFS general substrate transporter like domains"/>
    <property type="match status" value="1"/>
</dbReference>
<evidence type="ECO:0000256" key="5">
    <source>
        <dbReference type="ARBA" id="ARBA00022989"/>
    </source>
</evidence>
<accession>A0A310SCB3</accession>
<dbReference type="FunFam" id="1.20.1250.20:FF:000003">
    <property type="entry name" value="Solute carrier family 17 member 3"/>
    <property type="match status" value="1"/>
</dbReference>
<evidence type="ECO:0000313" key="8">
    <source>
        <dbReference type="EMBL" id="OAD51893.1"/>
    </source>
</evidence>
<dbReference type="OrthoDB" id="2985014at2759"/>
<dbReference type="EMBL" id="KQ781845">
    <property type="protein sequence ID" value="OAD51893.1"/>
    <property type="molecule type" value="Genomic_DNA"/>
</dbReference>
<evidence type="ECO:0000256" key="7">
    <source>
        <dbReference type="SAM" id="Phobius"/>
    </source>
</evidence>
<dbReference type="InterPro" id="IPR036259">
    <property type="entry name" value="MFS_trans_sf"/>
</dbReference>
<dbReference type="AlphaFoldDB" id="A0A310SCB3"/>
<dbReference type="InterPro" id="IPR050382">
    <property type="entry name" value="MFS_Na/Anion_cotransporter"/>
</dbReference>
<dbReference type="GO" id="GO:0015293">
    <property type="term" value="F:symporter activity"/>
    <property type="evidence" value="ECO:0007669"/>
    <property type="project" value="UniProtKB-KW"/>
</dbReference>
<keyword evidence="2" id="KW-0813">Transport</keyword>
<proteinExistence type="predicted"/>
<evidence type="ECO:0000256" key="2">
    <source>
        <dbReference type="ARBA" id="ARBA00022448"/>
    </source>
</evidence>
<feature type="transmembrane region" description="Helical" evidence="7">
    <location>
        <begin position="478"/>
        <end position="497"/>
    </location>
</feature>